<evidence type="ECO:0000313" key="2">
    <source>
        <dbReference type="Proteomes" id="UP000198620"/>
    </source>
</evidence>
<dbReference type="InterPro" id="IPR018743">
    <property type="entry name" value="DUF2292"/>
</dbReference>
<organism evidence="1 2">
    <name type="scientific">Nitrosovibrio tenuis</name>
    <dbReference type="NCBI Taxonomy" id="1233"/>
    <lineage>
        <taxon>Bacteria</taxon>
        <taxon>Pseudomonadati</taxon>
        <taxon>Pseudomonadota</taxon>
        <taxon>Betaproteobacteria</taxon>
        <taxon>Nitrosomonadales</taxon>
        <taxon>Nitrosomonadaceae</taxon>
        <taxon>Nitrosovibrio</taxon>
    </lineage>
</organism>
<sequence length="78" mass="8666">MSGNIKIADVEEKQLSPGQTGRCIPMDVRQQILRAIANIEYGSVEVVVHDGKVVQIECREKIRVARHPPGRTDSVKQS</sequence>
<evidence type="ECO:0000313" key="1">
    <source>
        <dbReference type="EMBL" id="SEL19004.1"/>
    </source>
</evidence>
<accession>A0A1H7N6G5</accession>
<keyword evidence="2" id="KW-1185">Reference proteome</keyword>
<protein>
    <submittedName>
        <fullName evidence="1">Uncharacterized small protein</fullName>
    </submittedName>
</protein>
<name>A0A1H7N6G5_9PROT</name>
<dbReference type="EMBL" id="FOBH01000006">
    <property type="protein sequence ID" value="SEL19004.1"/>
    <property type="molecule type" value="Genomic_DNA"/>
</dbReference>
<gene>
    <name evidence="1" type="ORF">SAMN05216387_10667</name>
</gene>
<dbReference type="AlphaFoldDB" id="A0A1H7N6G5"/>
<dbReference type="STRING" id="1233.SAMN05216387_10667"/>
<dbReference type="Pfam" id="PF10055">
    <property type="entry name" value="DUF2292"/>
    <property type="match status" value="1"/>
</dbReference>
<proteinExistence type="predicted"/>
<reference evidence="1 2" key="1">
    <citation type="submission" date="2016-10" db="EMBL/GenBank/DDBJ databases">
        <authorList>
            <person name="de Groot N.N."/>
        </authorList>
    </citation>
    <scope>NUCLEOTIDE SEQUENCE [LARGE SCALE GENOMIC DNA]</scope>
    <source>
        <strain evidence="1 2">Nv1</strain>
    </source>
</reference>
<dbReference type="RefSeq" id="WP_090828717.1">
    <property type="nucleotide sequence ID" value="NZ_FOBH01000006.1"/>
</dbReference>
<dbReference type="Proteomes" id="UP000198620">
    <property type="component" value="Unassembled WGS sequence"/>
</dbReference>